<sequence length="79" mass="9025">MSQQDWIEEAVAEFRKGCQELHDELDSAANGTLLDVSDDQIVRTLEPLLKDVQRKAIQTALEKSQTDSDYRRCGKCKKK</sequence>
<dbReference type="RefSeq" id="WP_146659667.1">
    <property type="nucleotide sequence ID" value="NZ_CP019791.1"/>
</dbReference>
<reference evidence="6" key="1">
    <citation type="submission" date="2017-02" db="EMBL/GenBank/DDBJ databases">
        <title>Comparative genomics and description of representatives of a novel lineage of planctomycetes thriving in anoxic sediments.</title>
        <authorList>
            <person name="Spring S."/>
            <person name="Bunk B."/>
            <person name="Sproer C."/>
        </authorList>
    </citation>
    <scope>NUCLEOTIDE SEQUENCE [LARGE SCALE GENOMIC DNA]</scope>
    <source>
        <strain evidence="6">ST-NAGAB-D1</strain>
    </source>
</reference>
<evidence type="ECO:0000313" key="2">
    <source>
        <dbReference type="EMBL" id="AQT68291.1"/>
    </source>
</evidence>
<dbReference type="KEGG" id="alus:STSP2_02485"/>
<gene>
    <name evidence="1" type="ORF">STSP2_00576</name>
    <name evidence="2" type="ORF">STSP2_01449</name>
    <name evidence="3" type="ORF">STSP2_02485</name>
    <name evidence="4" type="ORF">STSP2_02668</name>
    <name evidence="5" type="ORF">STSP2_02854</name>
</gene>
<dbReference type="KEGG" id="alus:STSP2_01449"/>
<evidence type="ECO:0000313" key="3">
    <source>
        <dbReference type="EMBL" id="AQT69296.1"/>
    </source>
</evidence>
<dbReference type="KEGG" id="alus:STSP2_00576"/>
<dbReference type="KEGG" id="alus:STSP2_02668"/>
<dbReference type="EMBL" id="CP019791">
    <property type="protein sequence ID" value="AQT69660.1"/>
    <property type="molecule type" value="Genomic_DNA"/>
</dbReference>
<organism evidence="5 6">
    <name type="scientific">Anaerohalosphaera lusitana</name>
    <dbReference type="NCBI Taxonomy" id="1936003"/>
    <lineage>
        <taxon>Bacteria</taxon>
        <taxon>Pseudomonadati</taxon>
        <taxon>Planctomycetota</taxon>
        <taxon>Phycisphaerae</taxon>
        <taxon>Sedimentisphaerales</taxon>
        <taxon>Anaerohalosphaeraceae</taxon>
        <taxon>Anaerohalosphaera</taxon>
    </lineage>
</organism>
<dbReference type="KEGG" id="alus:STSP2_02854"/>
<dbReference type="STRING" id="1936003.STSP2_00576"/>
<protein>
    <submittedName>
        <fullName evidence="5">Uncharacterized protein</fullName>
    </submittedName>
</protein>
<keyword evidence="6" id="KW-1185">Reference proteome</keyword>
<evidence type="ECO:0000313" key="5">
    <source>
        <dbReference type="EMBL" id="AQT69660.1"/>
    </source>
</evidence>
<dbReference type="Proteomes" id="UP000189674">
    <property type="component" value="Chromosome"/>
</dbReference>
<dbReference type="EMBL" id="CP019791">
    <property type="protein sequence ID" value="AQT69477.1"/>
    <property type="molecule type" value="Genomic_DNA"/>
</dbReference>
<dbReference type="EMBL" id="CP019791">
    <property type="protein sequence ID" value="AQT68291.1"/>
    <property type="molecule type" value="Genomic_DNA"/>
</dbReference>
<proteinExistence type="predicted"/>
<accession>A0A1U9NPX3</accession>
<dbReference type="AlphaFoldDB" id="A0A1U9NPX3"/>
<evidence type="ECO:0000313" key="1">
    <source>
        <dbReference type="EMBL" id="AQT67429.1"/>
    </source>
</evidence>
<name>A0A1U9NPX3_9BACT</name>
<evidence type="ECO:0000313" key="6">
    <source>
        <dbReference type="Proteomes" id="UP000189674"/>
    </source>
</evidence>
<dbReference type="EMBL" id="CP019791">
    <property type="protein sequence ID" value="AQT67429.1"/>
    <property type="molecule type" value="Genomic_DNA"/>
</dbReference>
<evidence type="ECO:0000313" key="4">
    <source>
        <dbReference type="EMBL" id="AQT69477.1"/>
    </source>
</evidence>
<dbReference type="EMBL" id="CP019791">
    <property type="protein sequence ID" value="AQT69296.1"/>
    <property type="molecule type" value="Genomic_DNA"/>
</dbReference>
<reference evidence="5" key="2">
    <citation type="submission" date="2017-02" db="EMBL/GenBank/DDBJ databases">
        <title>Comparative genomics and description of representatives of a novel lineage of planctomycetes thriving in anoxic sediments.</title>
        <authorList>
            <person name="Spring S."/>
            <person name="Bunk B."/>
            <person name="Sproer C."/>
            <person name="Klenk H.-P."/>
        </authorList>
    </citation>
    <scope>NUCLEOTIDE SEQUENCE [LARGE SCALE GENOMIC DNA]</scope>
    <source>
        <strain evidence="5">ST-NAGAB-D1</strain>
    </source>
</reference>